<dbReference type="Proteomes" id="UP001179842">
    <property type="component" value="Chromosome"/>
</dbReference>
<sequence length="452" mass="53061">MNKKIKVKIVEYEPRFKFEILDDAKKGDFFYIDEYKDEDIENYLSSLKNSIDSKVAKNAKDIAVKEFKASDEYISGISKINEQKIIIDNLKSDLNKAEIDAINKFKSGIEYENKNKLIEQLKENILKLENEKKTFDLEKEKIMLEAVKEYKKSDEFLQIQKSLQESKEENIRLEESRNNIKSKMLAEHKLELTQRDYNTLIKISEAEKKLDELTRNRSSNIKLIGENLENWIFAQVQEAISFEENCNFYKDNEIIENTKADFIFDVFSRNDSKKLLGRILIEAKSQGETGNKKNVDYLPKLKKDKDKKNADFALLVSELEMEKEFLISKAHNYENIYIIRPAYLISFLSVIKHFINEREKIADAEILFKEKKEILEEFDLLKTSILNNSIKHIEKQANTILKNAETIMEKSREIKSSISLIVDTHFGTVKNKIEKFTIQKLTKKIEKLNDEK</sequence>
<dbReference type="InterPro" id="IPR019219">
    <property type="entry name" value="DUF2130"/>
</dbReference>
<keyword evidence="3" id="KW-1185">Reference proteome</keyword>
<feature type="coiled-coil region" evidence="1">
    <location>
        <begin position="80"/>
        <end position="223"/>
    </location>
</feature>
<evidence type="ECO:0000313" key="3">
    <source>
        <dbReference type="Proteomes" id="UP001179842"/>
    </source>
</evidence>
<gene>
    <name evidence="2" type="ORF">QEG99_02480</name>
</gene>
<accession>A0ABY8LST1</accession>
<evidence type="ECO:0000313" key="2">
    <source>
        <dbReference type="EMBL" id="WGI36321.1"/>
    </source>
</evidence>
<name>A0ABY8LST1_9BACT</name>
<keyword evidence="1" id="KW-0175">Coiled coil</keyword>
<proteinExistence type="predicted"/>
<evidence type="ECO:0000256" key="1">
    <source>
        <dbReference type="SAM" id="Coils"/>
    </source>
</evidence>
<dbReference type="Pfam" id="PF09903">
    <property type="entry name" value="DUF2130"/>
    <property type="match status" value="1"/>
</dbReference>
<organism evidence="2 3">
    <name type="scientific">Mesomycoplasma lagogenitalium</name>
    <dbReference type="NCBI Taxonomy" id="171286"/>
    <lineage>
        <taxon>Bacteria</taxon>
        <taxon>Bacillati</taxon>
        <taxon>Mycoplasmatota</taxon>
        <taxon>Mycoplasmoidales</taxon>
        <taxon>Metamycoplasmataceae</taxon>
        <taxon>Mesomycoplasma</taxon>
    </lineage>
</organism>
<protein>
    <submittedName>
        <fullName evidence="2">DUF2130 domain-containing protein</fullName>
    </submittedName>
</protein>
<reference evidence="2" key="1">
    <citation type="submission" date="2023-04" db="EMBL/GenBank/DDBJ databases">
        <title>Completed genome of Mycoplasma lagogenitalium type strain 12MS.</title>
        <authorList>
            <person name="Spergser J."/>
        </authorList>
    </citation>
    <scope>NUCLEOTIDE SEQUENCE</scope>
    <source>
        <strain evidence="2">12MS</strain>
    </source>
</reference>
<dbReference type="RefSeq" id="WP_280101622.1">
    <property type="nucleotide sequence ID" value="NZ_CP122979.1"/>
</dbReference>
<dbReference type="EMBL" id="CP122979">
    <property type="protein sequence ID" value="WGI36321.1"/>
    <property type="molecule type" value="Genomic_DNA"/>
</dbReference>